<dbReference type="CDD" id="cd04301">
    <property type="entry name" value="NAT_SF"/>
    <property type="match status" value="1"/>
</dbReference>
<dbReference type="RefSeq" id="WP_006677617.1">
    <property type="nucleotide sequence ID" value="NZ_AHKH01000040.1"/>
</dbReference>
<sequence length="133" mass="15217">MTIRYTKEAPSDLELFQLYEDLGWNDFLKLPKESLYQAILQSGFAMHAYDGERLVGTGRVVTDGFIHAYLCGVGVHPDYQQRGIGSEIIRRLGSICSEAGLHVQLFCSSEKTSYYERFGFETFAIGMMMRQRR</sequence>
<reference evidence="2 3" key="1">
    <citation type="journal article" date="2012" name="J. Bacteriol.">
        <title>Genome Sequence of the Pattern-Forming Social Bacterium Paenibacillus dendritiformis C454 Chiral Morphotype.</title>
        <authorList>
            <person name="Sirota-Madi A."/>
            <person name="Olender T."/>
            <person name="Helman Y."/>
            <person name="Brainis I."/>
            <person name="Finkelshtein A."/>
            <person name="Roth D."/>
            <person name="Hagai E."/>
            <person name="Leshkowitz D."/>
            <person name="Brodsky L."/>
            <person name="Galatenko V."/>
            <person name="Nikolaev V."/>
            <person name="Gutnick D.L."/>
            <person name="Lancet D."/>
            <person name="Ben-Jacob E."/>
        </authorList>
    </citation>
    <scope>NUCLEOTIDE SEQUENCE [LARGE SCALE GENOMIC DNA]</scope>
    <source>
        <strain evidence="2 3">C454</strain>
    </source>
</reference>
<evidence type="ECO:0000313" key="3">
    <source>
        <dbReference type="Proteomes" id="UP000003900"/>
    </source>
</evidence>
<proteinExistence type="predicted"/>
<evidence type="ECO:0000313" key="2">
    <source>
        <dbReference type="EMBL" id="EHQ61350.1"/>
    </source>
</evidence>
<dbReference type="STRING" id="1131935.PDENDC454_15612"/>
<dbReference type="EMBL" id="AHKH01000040">
    <property type="protein sequence ID" value="EHQ61350.1"/>
    <property type="molecule type" value="Genomic_DNA"/>
</dbReference>
<dbReference type="InterPro" id="IPR000182">
    <property type="entry name" value="GNAT_dom"/>
</dbReference>
<dbReference type="Gene3D" id="3.40.630.30">
    <property type="match status" value="1"/>
</dbReference>
<dbReference type="GO" id="GO:0016747">
    <property type="term" value="F:acyltransferase activity, transferring groups other than amino-acyl groups"/>
    <property type="evidence" value="ECO:0007669"/>
    <property type="project" value="InterPro"/>
</dbReference>
<dbReference type="Proteomes" id="UP000003900">
    <property type="component" value="Unassembled WGS sequence"/>
</dbReference>
<keyword evidence="2" id="KW-0808">Transferase</keyword>
<accession>H3SHV5</accession>
<dbReference type="PANTHER" id="PTHR43233">
    <property type="entry name" value="FAMILY N-ACETYLTRANSFERASE, PUTATIVE (AFU_ORTHOLOGUE AFUA_6G03350)-RELATED"/>
    <property type="match status" value="1"/>
</dbReference>
<feature type="domain" description="N-acetyltransferase" evidence="1">
    <location>
        <begin position="1"/>
        <end position="133"/>
    </location>
</feature>
<dbReference type="InterPro" id="IPR016181">
    <property type="entry name" value="Acyl_CoA_acyltransferase"/>
</dbReference>
<protein>
    <submittedName>
        <fullName evidence="2">Ribosomal-protein-alanine acetyltransferase</fullName>
    </submittedName>
</protein>
<evidence type="ECO:0000259" key="1">
    <source>
        <dbReference type="PROSITE" id="PS51186"/>
    </source>
</evidence>
<organism evidence="2 3">
    <name type="scientific">Paenibacillus dendritiformis C454</name>
    <dbReference type="NCBI Taxonomy" id="1131935"/>
    <lineage>
        <taxon>Bacteria</taxon>
        <taxon>Bacillati</taxon>
        <taxon>Bacillota</taxon>
        <taxon>Bacilli</taxon>
        <taxon>Bacillales</taxon>
        <taxon>Paenibacillaceae</taxon>
        <taxon>Paenibacillus</taxon>
    </lineage>
</organism>
<keyword evidence="3" id="KW-1185">Reference proteome</keyword>
<dbReference type="AlphaFoldDB" id="H3SHV5"/>
<dbReference type="PANTHER" id="PTHR43233:SF1">
    <property type="entry name" value="FAMILY N-ACETYLTRANSFERASE, PUTATIVE (AFU_ORTHOLOGUE AFUA_6G03350)-RELATED"/>
    <property type="match status" value="1"/>
</dbReference>
<dbReference type="InterPro" id="IPR053144">
    <property type="entry name" value="Acetyltransferase_Butenolide"/>
</dbReference>
<dbReference type="OrthoDB" id="9775804at2"/>
<name>H3SHV5_9BACL</name>
<dbReference type="Pfam" id="PF00583">
    <property type="entry name" value="Acetyltransf_1"/>
    <property type="match status" value="1"/>
</dbReference>
<comment type="caution">
    <text evidence="2">The sequence shown here is derived from an EMBL/GenBank/DDBJ whole genome shotgun (WGS) entry which is preliminary data.</text>
</comment>
<gene>
    <name evidence="2" type="ORF">PDENDC454_15612</name>
</gene>
<dbReference type="SUPFAM" id="SSF55729">
    <property type="entry name" value="Acyl-CoA N-acyltransferases (Nat)"/>
    <property type="match status" value="1"/>
</dbReference>
<dbReference type="PROSITE" id="PS51186">
    <property type="entry name" value="GNAT"/>
    <property type="match status" value="1"/>
</dbReference>
<dbReference type="PATRIC" id="fig|1131935.3.peg.3247"/>